<dbReference type="InterPro" id="IPR055259">
    <property type="entry name" value="YkvP/CgeB_Glyco_trans-like"/>
</dbReference>
<accession>A0AAP4NIB7</accession>
<reference evidence="2" key="1">
    <citation type="submission" date="2023-06" db="EMBL/GenBank/DDBJ databases">
        <title>Genome sequences of Xanthomonas arboricola from Serbia and Montenegro.</title>
        <authorList>
            <person name="Ilicic R."/>
            <person name="Jelusic A."/>
            <person name="Harrison J."/>
            <person name="Greer S."/>
            <person name="Grant M."/>
            <person name="Vicente J."/>
            <person name="Popovic Milovanovic T."/>
            <person name="Studholme D.J."/>
        </authorList>
    </citation>
    <scope>NUCLEOTIDE SEQUENCE</scope>
    <source>
        <strain evidence="2">Xp320</strain>
    </source>
</reference>
<gene>
    <name evidence="2" type="ORF">QSH54_15760</name>
</gene>
<sequence>MDATRSVLLASNYEAWPEAFNGQAYALLNVVRSLEHAQLLCPPAADYTRGRGVNPGVSYLLNELKYRSVSALQRLSGQPALSNAQPRVVEQDYDLFFYVCQFPRELSTLGRIKGWRERCRTRVVYLLETWPELLESQKAELKLLDQFDHVFVLNASCVDAPRSYTSTPVSFLASACDTLLATPQPRPPQRCIDVVSIGRRMPQVHAQLLAHAQAKPDFFLSARCAARWRGAGLGCASAAVGSSRQQSAAMIKRAKFFMAHDFVVDTQGFFKGVKKQALATRYFEGAAGGAVILGSAQACPAFAEHFDWEDAVIELPADGKEIGLFLRDLEQQTDRLECARLHNTVQCLRRHDWAHRWAQILQTLQLPRPPLMAERFAMLDNLATMAEQAACPPAIALSMTA</sequence>
<evidence type="ECO:0000259" key="1">
    <source>
        <dbReference type="Pfam" id="PF13524"/>
    </source>
</evidence>
<evidence type="ECO:0000313" key="2">
    <source>
        <dbReference type="EMBL" id="MDN0288059.1"/>
    </source>
</evidence>
<name>A0AAP4NIB7_9XANT</name>
<organism evidence="2">
    <name type="scientific">Xanthomonas arboricola pv. pruni</name>
    <dbReference type="NCBI Taxonomy" id="69929"/>
    <lineage>
        <taxon>Bacteria</taxon>
        <taxon>Pseudomonadati</taxon>
        <taxon>Pseudomonadota</taxon>
        <taxon>Gammaproteobacteria</taxon>
        <taxon>Lysobacterales</taxon>
        <taxon>Lysobacteraceae</taxon>
        <taxon>Xanthomonas</taxon>
    </lineage>
</organism>
<feature type="domain" description="Spore protein YkvP/CgeB glycosyl transferase-like" evidence="1">
    <location>
        <begin position="246"/>
        <end position="362"/>
    </location>
</feature>
<dbReference type="EMBL" id="JASVYU010000021">
    <property type="protein sequence ID" value="MDN0288059.1"/>
    <property type="molecule type" value="Genomic_DNA"/>
</dbReference>
<proteinExistence type="predicted"/>
<dbReference type="AlphaFoldDB" id="A0AAP4NIB7"/>
<protein>
    <submittedName>
        <fullName evidence="2">Glycosyltransferase</fullName>
    </submittedName>
</protein>
<comment type="caution">
    <text evidence="2">The sequence shown here is derived from an EMBL/GenBank/DDBJ whole genome shotgun (WGS) entry which is preliminary data.</text>
</comment>
<dbReference type="RefSeq" id="WP_223571019.1">
    <property type="nucleotide sequence ID" value="NZ_CP044334.1"/>
</dbReference>
<dbReference type="Pfam" id="PF13524">
    <property type="entry name" value="Glyco_trans_1_2"/>
    <property type="match status" value="1"/>
</dbReference>